<accession>A0A381Z975</accession>
<protein>
    <recommendedName>
        <fullName evidence="2">NIPSNAP domain-containing protein</fullName>
    </recommendedName>
</protein>
<reference evidence="1" key="1">
    <citation type="submission" date="2018-05" db="EMBL/GenBank/DDBJ databases">
        <authorList>
            <person name="Lanie J.A."/>
            <person name="Ng W.-L."/>
            <person name="Kazmierczak K.M."/>
            <person name="Andrzejewski T.M."/>
            <person name="Davidsen T.M."/>
            <person name="Wayne K.J."/>
            <person name="Tettelin H."/>
            <person name="Glass J.I."/>
            <person name="Rusch D."/>
            <person name="Podicherti R."/>
            <person name="Tsui H.-C.T."/>
            <person name="Winkler M.E."/>
        </authorList>
    </citation>
    <scope>NUCLEOTIDE SEQUENCE</scope>
</reference>
<gene>
    <name evidence="1" type="ORF">METZ01_LOCUS138593</name>
</gene>
<proteinExistence type="predicted"/>
<dbReference type="AlphaFoldDB" id="A0A381Z975"/>
<sequence length="239" mass="26139">MHKIIISLMVLLITPLTVQADHHATSGPGEGSFTTLMVQAPDVSAYIKHLKNNPELFSAFKASAAGVCVTKTGQDYPGEMFVWNAFPDVTGAMEVTTAYDPEKAPKDLAKLRTPKYSLAWKPLKSFVLSPGFERVTRVKIKPENVPAYIAAATKLEAAIRNAGHDFNMGIFQPLGGGVHETGTFLLRGISPNSTEAGRLIDEYFAGAEWGQHYLMASSLIDEVVRDTYELCEQIYSAEQ</sequence>
<evidence type="ECO:0000313" key="1">
    <source>
        <dbReference type="EMBL" id="SVA85739.1"/>
    </source>
</evidence>
<organism evidence="1">
    <name type="scientific">marine metagenome</name>
    <dbReference type="NCBI Taxonomy" id="408172"/>
    <lineage>
        <taxon>unclassified sequences</taxon>
        <taxon>metagenomes</taxon>
        <taxon>ecological metagenomes</taxon>
    </lineage>
</organism>
<evidence type="ECO:0008006" key="2">
    <source>
        <dbReference type="Google" id="ProtNLM"/>
    </source>
</evidence>
<dbReference type="EMBL" id="UINC01020413">
    <property type="protein sequence ID" value="SVA85739.1"/>
    <property type="molecule type" value="Genomic_DNA"/>
</dbReference>
<name>A0A381Z975_9ZZZZ</name>